<dbReference type="InterPro" id="IPR036770">
    <property type="entry name" value="Ankyrin_rpt-contain_sf"/>
</dbReference>
<accession>A0AAD5S1M1</accession>
<dbReference type="InterPro" id="IPR002110">
    <property type="entry name" value="Ankyrin_rpt"/>
</dbReference>
<dbReference type="AlphaFoldDB" id="A0AAD5S1M1"/>
<evidence type="ECO:0000256" key="1">
    <source>
        <dbReference type="PROSITE-ProRule" id="PRU00023"/>
    </source>
</evidence>
<feature type="repeat" description="ANK" evidence="1">
    <location>
        <begin position="204"/>
        <end position="236"/>
    </location>
</feature>
<feature type="compositionally biased region" description="Low complexity" evidence="2">
    <location>
        <begin position="80"/>
        <end position="113"/>
    </location>
</feature>
<feature type="compositionally biased region" description="Low complexity" evidence="2">
    <location>
        <begin position="34"/>
        <end position="57"/>
    </location>
</feature>
<feature type="compositionally biased region" description="Pro residues" evidence="2">
    <location>
        <begin position="264"/>
        <end position="274"/>
    </location>
</feature>
<feature type="non-terminal residue" evidence="3">
    <location>
        <position position="1"/>
    </location>
</feature>
<feature type="region of interest" description="Disordered" evidence="2">
    <location>
        <begin position="257"/>
        <end position="357"/>
    </location>
</feature>
<evidence type="ECO:0000313" key="3">
    <source>
        <dbReference type="EMBL" id="KAJ3029798.1"/>
    </source>
</evidence>
<comment type="caution">
    <text evidence="3">The sequence shown here is derived from an EMBL/GenBank/DDBJ whole genome shotgun (WGS) entry which is preliminary data.</text>
</comment>
<reference evidence="3" key="1">
    <citation type="submission" date="2020-05" db="EMBL/GenBank/DDBJ databases">
        <title>Phylogenomic resolution of chytrid fungi.</title>
        <authorList>
            <person name="Stajich J.E."/>
            <person name="Amses K."/>
            <person name="Simmons R."/>
            <person name="Seto K."/>
            <person name="Myers J."/>
            <person name="Bonds A."/>
            <person name="Quandt C.A."/>
            <person name="Barry K."/>
            <person name="Liu P."/>
            <person name="Grigoriev I."/>
            <person name="Longcore J.E."/>
            <person name="James T.Y."/>
        </authorList>
    </citation>
    <scope>NUCLEOTIDE SEQUENCE</scope>
    <source>
        <strain evidence="3">JEL0318</strain>
    </source>
</reference>
<dbReference type="EMBL" id="JADGJD010002681">
    <property type="protein sequence ID" value="KAJ3029798.1"/>
    <property type="molecule type" value="Genomic_DNA"/>
</dbReference>
<dbReference type="SUPFAM" id="SSF48403">
    <property type="entry name" value="Ankyrin repeat"/>
    <property type="match status" value="1"/>
</dbReference>
<feature type="region of interest" description="Disordered" evidence="2">
    <location>
        <begin position="78"/>
        <end position="115"/>
    </location>
</feature>
<feature type="compositionally biased region" description="Basic and acidic residues" evidence="2">
    <location>
        <begin position="348"/>
        <end position="357"/>
    </location>
</feature>
<keyword evidence="1" id="KW-0040">ANK repeat</keyword>
<evidence type="ECO:0000313" key="4">
    <source>
        <dbReference type="Proteomes" id="UP001212841"/>
    </source>
</evidence>
<organism evidence="3 4">
    <name type="scientific">Rhizophlyctis rosea</name>
    <dbReference type="NCBI Taxonomy" id="64517"/>
    <lineage>
        <taxon>Eukaryota</taxon>
        <taxon>Fungi</taxon>
        <taxon>Fungi incertae sedis</taxon>
        <taxon>Chytridiomycota</taxon>
        <taxon>Chytridiomycota incertae sedis</taxon>
        <taxon>Chytridiomycetes</taxon>
        <taxon>Rhizophlyctidales</taxon>
        <taxon>Rhizophlyctidaceae</taxon>
        <taxon>Rhizophlyctis</taxon>
    </lineage>
</organism>
<dbReference type="PROSITE" id="PS50088">
    <property type="entry name" value="ANK_REPEAT"/>
    <property type="match status" value="1"/>
</dbReference>
<keyword evidence="4" id="KW-1185">Reference proteome</keyword>
<name>A0AAD5S1M1_9FUNG</name>
<gene>
    <name evidence="3" type="ORF">HK097_005721</name>
</gene>
<evidence type="ECO:0000256" key="2">
    <source>
        <dbReference type="SAM" id="MobiDB-lite"/>
    </source>
</evidence>
<sequence length="357" mass="38671">MSTTAQLPRVTGTVQAPALEYPTSSPIPQRHNLNRNGSSSSINSQSGSLSEMEPSSSFTAESLERALFQAVHDGDRDTLGELLGLTPPTETSSDATTSPSSPSKLPTPTTPSTHQNEKLTRLLQILLTTSIPNPPSPTSYKLDALEVQNHLLGPSLQNLNLIQLACVLGEEDMALDILNFVAWATEEIQSRKVLYEFMGRVFGGGNTVLHLASFQGMSELVKRLLELGAATGKKNDKDNRPVDCTDDEVTSQMFQTMTEAEPRQPQPPTIPLPMTPTRRLSDDSSLKSSTPRSATSISADVSRLPTGKGHTKSYSMDDASPSAVRKLTSTSFIEDSPIIAQRTRHQPSLRESDSETL</sequence>
<dbReference type="Proteomes" id="UP001212841">
    <property type="component" value="Unassembled WGS sequence"/>
</dbReference>
<feature type="region of interest" description="Disordered" evidence="2">
    <location>
        <begin position="1"/>
        <end position="58"/>
    </location>
</feature>
<dbReference type="Gene3D" id="1.25.40.20">
    <property type="entry name" value="Ankyrin repeat-containing domain"/>
    <property type="match status" value="1"/>
</dbReference>
<dbReference type="PROSITE" id="PS50297">
    <property type="entry name" value="ANK_REP_REGION"/>
    <property type="match status" value="1"/>
</dbReference>
<proteinExistence type="predicted"/>
<protein>
    <submittedName>
        <fullName evidence="3">Uncharacterized protein</fullName>
    </submittedName>
</protein>